<comment type="similarity">
    <text evidence="1">Belongs to the SIKE family.</text>
</comment>
<evidence type="ECO:0000313" key="5">
    <source>
        <dbReference type="EMBL" id="KAK2569295.1"/>
    </source>
</evidence>
<sequence length="204" mass="22906">MDPLLLDAKCLASRLREHNSSTDALIDQANNLYLKLDAMKQYHDVVSELNEVAHHRPRSTLILGSQEENARIRELQQDNIELQTSVAEYQSALELIMAKYREQVFGLIKANRLDATCMKLNNYKELQAKTEQICEMAAVMSEAIHIDDQAIQQEQERMASIESENRGLRELLKISGIAIPAKEEKASPEQTDAPVDGPSSSASQ</sequence>
<feature type="coiled-coil region" evidence="3">
    <location>
        <begin position="65"/>
        <end position="92"/>
    </location>
</feature>
<dbReference type="InterPro" id="IPR008555">
    <property type="entry name" value="SIKE"/>
</dbReference>
<accession>A0AAD9QXM2</accession>
<evidence type="ECO:0000256" key="3">
    <source>
        <dbReference type="SAM" id="Coils"/>
    </source>
</evidence>
<gene>
    <name evidence="5" type="ORF">P5673_006207</name>
</gene>
<dbReference type="AlphaFoldDB" id="A0AAD9QXM2"/>
<protein>
    <submittedName>
        <fullName evidence="5">FGFR1 oncogene partner 2-like protein</fullName>
    </submittedName>
</protein>
<dbReference type="Pfam" id="PF05769">
    <property type="entry name" value="SIKE"/>
    <property type="match status" value="1"/>
</dbReference>
<dbReference type="EMBL" id="JARQWQ010000010">
    <property type="protein sequence ID" value="KAK2569295.1"/>
    <property type="molecule type" value="Genomic_DNA"/>
</dbReference>
<dbReference type="PANTHER" id="PTHR12186:SF2">
    <property type="entry name" value="FGFR1 ONCOGENE PARTNER 2 HOMOLOG"/>
    <property type="match status" value="1"/>
</dbReference>
<proteinExistence type="inferred from homology"/>
<evidence type="ECO:0000313" key="6">
    <source>
        <dbReference type="Proteomes" id="UP001249851"/>
    </source>
</evidence>
<reference evidence="5" key="2">
    <citation type="journal article" date="2023" name="Science">
        <title>Genomic signatures of disease resistance in endangered staghorn corals.</title>
        <authorList>
            <person name="Vollmer S.V."/>
            <person name="Selwyn J.D."/>
            <person name="Despard B.A."/>
            <person name="Roesel C.L."/>
        </authorList>
    </citation>
    <scope>NUCLEOTIDE SEQUENCE</scope>
    <source>
        <strain evidence="5">K2</strain>
    </source>
</reference>
<evidence type="ECO:0000256" key="4">
    <source>
        <dbReference type="SAM" id="MobiDB-lite"/>
    </source>
</evidence>
<dbReference type="Proteomes" id="UP001249851">
    <property type="component" value="Unassembled WGS sequence"/>
</dbReference>
<feature type="region of interest" description="Disordered" evidence="4">
    <location>
        <begin position="180"/>
        <end position="204"/>
    </location>
</feature>
<evidence type="ECO:0000256" key="2">
    <source>
        <dbReference type="ARBA" id="ARBA00023054"/>
    </source>
</evidence>
<reference evidence="5" key="1">
    <citation type="journal article" date="2023" name="G3 (Bethesda)">
        <title>Whole genome assembly and annotation of the endangered Caribbean coral Acropora cervicornis.</title>
        <authorList>
            <person name="Selwyn J.D."/>
            <person name="Vollmer S.V."/>
        </authorList>
    </citation>
    <scope>NUCLEOTIDE SEQUENCE</scope>
    <source>
        <strain evidence="5">K2</strain>
    </source>
</reference>
<name>A0AAD9QXM2_ACRCE</name>
<keyword evidence="6" id="KW-1185">Reference proteome</keyword>
<comment type="caution">
    <text evidence="5">The sequence shown here is derived from an EMBL/GenBank/DDBJ whole genome shotgun (WGS) entry which is preliminary data.</text>
</comment>
<dbReference type="PANTHER" id="PTHR12186">
    <property type="entry name" value="SIKE FAMILY MEMBER"/>
    <property type="match status" value="1"/>
</dbReference>
<organism evidence="5 6">
    <name type="scientific">Acropora cervicornis</name>
    <name type="common">Staghorn coral</name>
    <dbReference type="NCBI Taxonomy" id="6130"/>
    <lineage>
        <taxon>Eukaryota</taxon>
        <taxon>Metazoa</taxon>
        <taxon>Cnidaria</taxon>
        <taxon>Anthozoa</taxon>
        <taxon>Hexacorallia</taxon>
        <taxon>Scleractinia</taxon>
        <taxon>Astrocoeniina</taxon>
        <taxon>Acroporidae</taxon>
        <taxon>Acropora</taxon>
    </lineage>
</organism>
<keyword evidence="2 3" id="KW-0175">Coiled coil</keyword>
<evidence type="ECO:0000256" key="1">
    <source>
        <dbReference type="ARBA" id="ARBA00005537"/>
    </source>
</evidence>